<organism evidence="4 5">
    <name type="scientific">Rubroshorea leprosula</name>
    <dbReference type="NCBI Taxonomy" id="152421"/>
    <lineage>
        <taxon>Eukaryota</taxon>
        <taxon>Viridiplantae</taxon>
        <taxon>Streptophyta</taxon>
        <taxon>Embryophyta</taxon>
        <taxon>Tracheophyta</taxon>
        <taxon>Spermatophyta</taxon>
        <taxon>Magnoliopsida</taxon>
        <taxon>eudicotyledons</taxon>
        <taxon>Gunneridae</taxon>
        <taxon>Pentapetalae</taxon>
        <taxon>rosids</taxon>
        <taxon>malvids</taxon>
        <taxon>Malvales</taxon>
        <taxon>Dipterocarpaceae</taxon>
        <taxon>Rubroshorea</taxon>
    </lineage>
</organism>
<dbReference type="Pfam" id="PF03031">
    <property type="entry name" value="NIF"/>
    <property type="match status" value="1"/>
</dbReference>
<accession>A0AAV5I8D3</accession>
<gene>
    <name evidence="4" type="ORF">SLEP1_g10520</name>
</gene>
<keyword evidence="1" id="KW-0496">Mitochondrion</keyword>
<keyword evidence="1" id="KW-0809">Transit peptide</keyword>
<evidence type="ECO:0000313" key="5">
    <source>
        <dbReference type="Proteomes" id="UP001054252"/>
    </source>
</evidence>
<comment type="similarity">
    <text evidence="1">Belongs to the TIM50 family.</text>
</comment>
<evidence type="ECO:0000313" key="4">
    <source>
        <dbReference type="EMBL" id="GKU97368.1"/>
    </source>
</evidence>
<dbReference type="EMBL" id="BPVZ01000011">
    <property type="protein sequence ID" value="GKU97368.1"/>
    <property type="molecule type" value="Genomic_DNA"/>
</dbReference>
<dbReference type="InterPro" id="IPR036412">
    <property type="entry name" value="HAD-like_sf"/>
</dbReference>
<dbReference type="SMART" id="SM00577">
    <property type="entry name" value="CPDc"/>
    <property type="match status" value="1"/>
</dbReference>
<feature type="compositionally biased region" description="Acidic residues" evidence="2">
    <location>
        <begin position="1"/>
        <end position="14"/>
    </location>
</feature>
<dbReference type="AlphaFoldDB" id="A0AAV5I8D3"/>
<dbReference type="PROSITE" id="PS50969">
    <property type="entry name" value="FCP1"/>
    <property type="match status" value="1"/>
</dbReference>
<dbReference type="InterPro" id="IPR023214">
    <property type="entry name" value="HAD_sf"/>
</dbReference>
<comment type="subunit">
    <text evidence="1">Component of the TIM23 complex.</text>
</comment>
<name>A0AAV5I8D3_9ROSI</name>
<dbReference type="Proteomes" id="UP001054252">
    <property type="component" value="Unassembled WGS sequence"/>
</dbReference>
<dbReference type="PANTHER" id="PTHR12210">
    <property type="entry name" value="DULLARD PROTEIN PHOSPHATASE"/>
    <property type="match status" value="1"/>
</dbReference>
<dbReference type="GO" id="GO:0015031">
    <property type="term" value="P:protein transport"/>
    <property type="evidence" value="ECO:0007669"/>
    <property type="project" value="UniProtKB-KW"/>
</dbReference>
<sequence length="436" mass="48573">MKNDNHEEDIEDMNSDSVKSNSRKRSSPEDCEVREAAVEVELQPSCVGISGTHSQADDRLAEPGSWIKNKSRFRKTMQNSFENAPKLPEEIGSSSTGQMNILSTAFIPDVGNSTDNLISLHAVEANSVSVALENNGYAHNQPENGGSSTKGIDIVSNLESDVRDGEEKSLSTHAEKTEESSLAITKKEDSGSITLKSSIARPPVSNLKKKLLVLDLNGLLVDIVFPAPKDYTADTNISGKAVFKRPFCDDFISFCFERFEVGVWSSRTRKNVDRVIDFLLGDMKQKLLFCWDSSYCTATQFKTLENQRKPLVFKELRKLWDKHDADLPWEKGFYNESNTLLLDDTPYKALLNPPHTAIFPYSYKFQDGNDNSLGSGGDLRVYLEGLAAAEDIRTFVEQNPFGQTPITESNDSWSFYLQVMSTHVPSEVQVNSDLPA</sequence>
<evidence type="ECO:0000256" key="1">
    <source>
        <dbReference type="RuleBase" id="RU365079"/>
    </source>
</evidence>
<comment type="subcellular location">
    <subcellularLocation>
        <location evidence="1">Mitochondrion inner membrane</location>
        <topology evidence="1">Single-pass membrane protein</topology>
    </subcellularLocation>
</comment>
<dbReference type="Gene3D" id="3.40.50.1000">
    <property type="entry name" value="HAD superfamily/HAD-like"/>
    <property type="match status" value="1"/>
</dbReference>
<evidence type="ECO:0000259" key="3">
    <source>
        <dbReference type="PROSITE" id="PS50969"/>
    </source>
</evidence>
<comment type="function">
    <text evidence="1">Essential component of the TIM23 complex, a complex that mediates the translocation of transit peptide-containing proteins across the mitochondrial inner membrane.</text>
</comment>
<keyword evidence="1" id="KW-0811">Translocation</keyword>
<dbReference type="SUPFAM" id="SSF56784">
    <property type="entry name" value="HAD-like"/>
    <property type="match status" value="1"/>
</dbReference>
<feature type="region of interest" description="Disordered" evidence="2">
    <location>
        <begin position="160"/>
        <end position="185"/>
    </location>
</feature>
<keyword evidence="5" id="KW-1185">Reference proteome</keyword>
<dbReference type="InterPro" id="IPR004274">
    <property type="entry name" value="FCP1_dom"/>
</dbReference>
<dbReference type="GO" id="GO:0005744">
    <property type="term" value="C:TIM23 mitochondrial import inner membrane translocase complex"/>
    <property type="evidence" value="ECO:0007669"/>
    <property type="project" value="UniProtKB-UniRule"/>
</dbReference>
<comment type="caution">
    <text evidence="4">The sequence shown here is derived from an EMBL/GenBank/DDBJ whole genome shotgun (WGS) entry which is preliminary data.</text>
</comment>
<protein>
    <recommendedName>
        <fullName evidence="1">Mitochondrial import inner membrane translocase subunit TIM50</fullName>
    </recommendedName>
</protein>
<proteinExistence type="inferred from homology"/>
<reference evidence="4 5" key="1">
    <citation type="journal article" date="2021" name="Commun. Biol.">
        <title>The genome of Shorea leprosula (Dipterocarpaceae) highlights the ecological relevance of drought in aseasonal tropical rainforests.</title>
        <authorList>
            <person name="Ng K.K.S."/>
            <person name="Kobayashi M.J."/>
            <person name="Fawcett J.A."/>
            <person name="Hatakeyama M."/>
            <person name="Paape T."/>
            <person name="Ng C.H."/>
            <person name="Ang C.C."/>
            <person name="Tnah L.H."/>
            <person name="Lee C.T."/>
            <person name="Nishiyama T."/>
            <person name="Sese J."/>
            <person name="O'Brien M.J."/>
            <person name="Copetti D."/>
            <person name="Mohd Noor M.I."/>
            <person name="Ong R.C."/>
            <person name="Putra M."/>
            <person name="Sireger I.Z."/>
            <person name="Indrioko S."/>
            <person name="Kosugi Y."/>
            <person name="Izuno A."/>
            <person name="Isagi Y."/>
            <person name="Lee S.L."/>
            <person name="Shimizu K.K."/>
        </authorList>
    </citation>
    <scope>NUCLEOTIDE SEQUENCE [LARGE SCALE GENOMIC DNA]</scope>
    <source>
        <strain evidence="4">214</strain>
    </source>
</reference>
<keyword evidence="1" id="KW-0813">Transport</keyword>
<dbReference type="InterPro" id="IPR050365">
    <property type="entry name" value="TIM50"/>
</dbReference>
<feature type="region of interest" description="Disordered" evidence="2">
    <location>
        <begin position="1"/>
        <end position="33"/>
    </location>
</feature>
<feature type="domain" description="FCP1 homology" evidence="3">
    <location>
        <begin position="205"/>
        <end position="386"/>
    </location>
</feature>
<keyword evidence="1" id="KW-0653">Protein transport</keyword>
<evidence type="ECO:0000256" key="2">
    <source>
        <dbReference type="SAM" id="MobiDB-lite"/>
    </source>
</evidence>
<dbReference type="FunFam" id="3.40.50.1000:FF:000257">
    <property type="entry name" value="Haloacid dehalogenase-like hydrolase (HAD) superfamily protein"/>
    <property type="match status" value="1"/>
</dbReference>